<protein>
    <recommendedName>
        <fullName evidence="2">BTB domain-containing protein</fullName>
    </recommendedName>
</protein>
<dbReference type="EMBL" id="JAHXZJ010002237">
    <property type="protein sequence ID" value="KAH0546609.1"/>
    <property type="molecule type" value="Genomic_DNA"/>
</dbReference>
<accession>A0AAV7I5L4</accession>
<evidence type="ECO:0000313" key="3">
    <source>
        <dbReference type="EMBL" id="KAH0546609.1"/>
    </source>
</evidence>
<keyword evidence="1" id="KW-0175">Coiled coil</keyword>
<organism evidence="3 4">
    <name type="scientific">Cotesia glomerata</name>
    <name type="common">Lepidopteran parasitic wasp</name>
    <name type="synonym">Apanteles glomeratus</name>
    <dbReference type="NCBI Taxonomy" id="32391"/>
    <lineage>
        <taxon>Eukaryota</taxon>
        <taxon>Metazoa</taxon>
        <taxon>Ecdysozoa</taxon>
        <taxon>Arthropoda</taxon>
        <taxon>Hexapoda</taxon>
        <taxon>Insecta</taxon>
        <taxon>Pterygota</taxon>
        <taxon>Neoptera</taxon>
        <taxon>Endopterygota</taxon>
        <taxon>Hymenoptera</taxon>
        <taxon>Apocrita</taxon>
        <taxon>Ichneumonoidea</taxon>
        <taxon>Braconidae</taxon>
        <taxon>Microgastrinae</taxon>
        <taxon>Cotesia</taxon>
    </lineage>
</organism>
<dbReference type="SUPFAM" id="SSF54695">
    <property type="entry name" value="POZ domain"/>
    <property type="match status" value="1"/>
</dbReference>
<sequence length="712" mass="81467">MQKHVIGYEWRMNDISSYIEKIDDDVEHKLNLDSPKFATGVDHEEIKWHLRLDTENEESEDKSWMNQHVVEDYRRLFESKEGCDAVIKVRDEACEAHETILMARSEMFFKLFTPAMKEKNNEGAKITLTDIEPRIFKRFLEFIYTDQVSNIDLVVKDLLEGADKYLLDSLKDLFSRFYCPPPLLQKASKKRPRSDLTFVTPVKTSPPHKISRPTSSPLAMTNLEKFNSSSHPQGDPYEYSLDKIDAWRQKDRSYFNKLKSELIAELDKSSLANNAKLEEVKIALSKENQALREELDAVKNRLSKLKAASDGTNFSSSVSTLPSLHDTTKNIMINTVEKHFCRYNIIIKGLTANNQNALDTIGTPIYIENDLTPAEVLIAKKFRDVAKRLKKDGKNVKLSLWNSHGFSNIADIKELLYAQFIGLCETRFPSNTTYTFPTNWHCTPLWVDNTHGVSVRASGGLSTLTLRNLEDIIVTVYINKSTSDFQALLFLLQQTLHVIWSEEDSHIIIIGGDFNARLGDLGLLESSLFNSSVLDAKRSALGIVLNERGSTLFDFMGSNGFILLNGRTPGETPGGYTYISKLSKSSHRQKTSKPWLDDDCMCLKKTTASLLKLCKTHSSNDPRWTEYYKSKEKYLELIKNKRNAYIFSIQRKFANVKNTSLFLENCQLSPHIQAGPRLYPKNNLETVLRWGLPTQNYNKDQILWSFISTSRR</sequence>
<evidence type="ECO:0000259" key="2">
    <source>
        <dbReference type="PROSITE" id="PS50097"/>
    </source>
</evidence>
<feature type="coiled-coil region" evidence="1">
    <location>
        <begin position="274"/>
        <end position="308"/>
    </location>
</feature>
<evidence type="ECO:0000256" key="1">
    <source>
        <dbReference type="SAM" id="Coils"/>
    </source>
</evidence>
<dbReference type="PROSITE" id="PS50097">
    <property type="entry name" value="BTB"/>
    <property type="match status" value="1"/>
</dbReference>
<evidence type="ECO:0000313" key="4">
    <source>
        <dbReference type="Proteomes" id="UP000826195"/>
    </source>
</evidence>
<dbReference type="AlphaFoldDB" id="A0AAV7I5L4"/>
<proteinExistence type="predicted"/>
<dbReference type="InterPro" id="IPR000210">
    <property type="entry name" value="BTB/POZ_dom"/>
</dbReference>
<dbReference type="SUPFAM" id="SSF56219">
    <property type="entry name" value="DNase I-like"/>
    <property type="match status" value="1"/>
</dbReference>
<dbReference type="SMART" id="SM00225">
    <property type="entry name" value="BTB"/>
    <property type="match status" value="1"/>
</dbReference>
<dbReference type="InterPro" id="IPR011333">
    <property type="entry name" value="SKP1/BTB/POZ_sf"/>
</dbReference>
<dbReference type="Gene3D" id="3.60.10.10">
    <property type="entry name" value="Endonuclease/exonuclease/phosphatase"/>
    <property type="match status" value="1"/>
</dbReference>
<keyword evidence="4" id="KW-1185">Reference proteome</keyword>
<comment type="caution">
    <text evidence="3">The sequence shown here is derived from an EMBL/GenBank/DDBJ whole genome shotgun (WGS) entry which is preliminary data.</text>
</comment>
<gene>
    <name evidence="3" type="ORF">KQX54_012064</name>
</gene>
<feature type="domain" description="BTB" evidence="2">
    <location>
        <begin position="83"/>
        <end position="152"/>
    </location>
</feature>
<dbReference type="Proteomes" id="UP000826195">
    <property type="component" value="Unassembled WGS sequence"/>
</dbReference>
<dbReference type="Gene3D" id="3.30.710.10">
    <property type="entry name" value="Potassium Channel Kv1.1, Chain A"/>
    <property type="match status" value="1"/>
</dbReference>
<name>A0AAV7I5L4_COTGL</name>
<dbReference type="Pfam" id="PF00651">
    <property type="entry name" value="BTB"/>
    <property type="match status" value="1"/>
</dbReference>
<dbReference type="InterPro" id="IPR036691">
    <property type="entry name" value="Endo/exonu/phosph_ase_sf"/>
</dbReference>
<dbReference type="PANTHER" id="PTHR24413">
    <property type="entry name" value="SPECKLE-TYPE POZ PROTEIN"/>
    <property type="match status" value="1"/>
</dbReference>
<reference evidence="3 4" key="1">
    <citation type="journal article" date="2021" name="J. Hered.">
        <title>A chromosome-level genome assembly of the parasitoid wasp, Cotesia glomerata (Hymenoptera: Braconidae).</title>
        <authorList>
            <person name="Pinto B.J."/>
            <person name="Weis J.J."/>
            <person name="Gamble T."/>
            <person name="Ode P.J."/>
            <person name="Paul R."/>
            <person name="Zaspel J.M."/>
        </authorList>
    </citation>
    <scope>NUCLEOTIDE SEQUENCE [LARGE SCALE GENOMIC DNA]</scope>
    <source>
        <strain evidence="3">CgM1</strain>
    </source>
</reference>